<organism evidence="2 3">
    <name type="scientific">Ajellomyces capsulatus (strain H88)</name>
    <name type="common">Darling's disease fungus</name>
    <name type="synonym">Histoplasma capsulatum</name>
    <dbReference type="NCBI Taxonomy" id="544711"/>
    <lineage>
        <taxon>Eukaryota</taxon>
        <taxon>Fungi</taxon>
        <taxon>Dikarya</taxon>
        <taxon>Ascomycota</taxon>
        <taxon>Pezizomycotina</taxon>
        <taxon>Eurotiomycetes</taxon>
        <taxon>Eurotiomycetidae</taxon>
        <taxon>Onygenales</taxon>
        <taxon>Ajellomycetaceae</taxon>
        <taxon>Histoplasma</taxon>
    </lineage>
</organism>
<evidence type="ECO:0000313" key="2">
    <source>
        <dbReference type="EMBL" id="QSS51303.1"/>
    </source>
</evidence>
<feature type="region of interest" description="Disordered" evidence="1">
    <location>
        <begin position="1"/>
        <end position="22"/>
    </location>
</feature>
<dbReference type="Proteomes" id="UP000663419">
    <property type="component" value="Chromosome 2"/>
</dbReference>
<accession>A0A8A1LF70</accession>
<dbReference type="EMBL" id="CP069103">
    <property type="protein sequence ID" value="QSS51303.1"/>
    <property type="molecule type" value="Genomic_DNA"/>
</dbReference>
<sequence length="77" mass="8944">MPQKKKKAQGEMAPSWEGRPQTTYRQPTIKLDHCPIPQLLLLTRQRLDIVIFFPFTLRHKLIQCLLTPSPTPCSFGR</sequence>
<evidence type="ECO:0000313" key="3">
    <source>
        <dbReference type="Proteomes" id="UP000663419"/>
    </source>
</evidence>
<gene>
    <name evidence="2" type="ORF">I7I53_06593</name>
</gene>
<proteinExistence type="predicted"/>
<reference evidence="2" key="1">
    <citation type="submission" date="2021-01" db="EMBL/GenBank/DDBJ databases">
        <title>Chromosome-level genome assembly of a human fungal pathogen reveals clustering of transcriptionally co-regulated genes.</title>
        <authorList>
            <person name="Voorhies M."/>
            <person name="Cohen S."/>
            <person name="Shea T.P."/>
            <person name="Petrus S."/>
            <person name="Munoz J.F."/>
            <person name="Poplawski S."/>
            <person name="Goldman W.E."/>
            <person name="Michael T."/>
            <person name="Cuomo C.A."/>
            <person name="Sil A."/>
            <person name="Beyhan S."/>
        </authorList>
    </citation>
    <scope>NUCLEOTIDE SEQUENCE</scope>
    <source>
        <strain evidence="2">H88</strain>
    </source>
</reference>
<dbReference type="VEuPathDB" id="FungiDB:I7I53_06593"/>
<name>A0A8A1LF70_AJEC8</name>
<evidence type="ECO:0000256" key="1">
    <source>
        <dbReference type="SAM" id="MobiDB-lite"/>
    </source>
</evidence>
<protein>
    <submittedName>
        <fullName evidence="2">Uncharacterized protein</fullName>
    </submittedName>
</protein>
<dbReference type="AlphaFoldDB" id="A0A8A1LF70"/>